<keyword evidence="5" id="KW-0804">Transcription</keyword>
<dbReference type="Gene3D" id="4.10.860.120">
    <property type="entry name" value="RNA polymerase II, clamp domain"/>
    <property type="match status" value="1"/>
</dbReference>
<evidence type="ECO:0000256" key="2">
    <source>
        <dbReference type="ARBA" id="ARBA00022478"/>
    </source>
</evidence>
<evidence type="ECO:0000313" key="7">
    <source>
        <dbReference type="Proteomes" id="UP000033622"/>
    </source>
</evidence>
<name>A0A0F3PVN6_ANAPH</name>
<evidence type="ECO:0000256" key="5">
    <source>
        <dbReference type="ARBA" id="ARBA00023163"/>
    </source>
</evidence>
<comment type="caution">
    <text evidence="6">The sequence shown here is derived from an EMBL/GenBank/DDBJ whole genome shotgun (WGS) entry which is preliminary data.</text>
</comment>
<dbReference type="EC" id="2.7.7.6" evidence="1"/>
<dbReference type="EMBL" id="LAOF01000001">
    <property type="protein sequence ID" value="KJV84445.1"/>
    <property type="molecule type" value="Genomic_DNA"/>
</dbReference>
<protein>
    <recommendedName>
        <fullName evidence="1">DNA-directed RNA polymerase</fullName>
        <ecNumber evidence="1">2.7.7.6</ecNumber>
    </recommendedName>
</protein>
<dbReference type="GO" id="GO:0003899">
    <property type="term" value="F:DNA-directed RNA polymerase activity"/>
    <property type="evidence" value="ECO:0007669"/>
    <property type="project" value="UniProtKB-EC"/>
</dbReference>
<sequence length="90" mass="9998">MKTLDLYGYTSIAQSFDKICISIASPESIRAMSYGEIKDISTTNYRTFKVEKGGYSVLRSLVRLMMTSVFVVSIGKSATGALSVRNAEWR</sequence>
<evidence type="ECO:0000256" key="3">
    <source>
        <dbReference type="ARBA" id="ARBA00022679"/>
    </source>
</evidence>
<dbReference type="InterPro" id="IPR044893">
    <property type="entry name" value="RNA_pol_Rpb1_clamp_domain"/>
</dbReference>
<keyword evidence="3" id="KW-0808">Transferase</keyword>
<proteinExistence type="predicted"/>
<dbReference type="Proteomes" id="UP000033622">
    <property type="component" value="Unassembled WGS sequence"/>
</dbReference>
<evidence type="ECO:0000256" key="1">
    <source>
        <dbReference type="ARBA" id="ARBA00012418"/>
    </source>
</evidence>
<dbReference type="PATRIC" id="fig|1359155.3.peg.563"/>
<evidence type="ECO:0000256" key="4">
    <source>
        <dbReference type="ARBA" id="ARBA00022695"/>
    </source>
</evidence>
<evidence type="ECO:0000313" key="6">
    <source>
        <dbReference type="EMBL" id="KJV84445.1"/>
    </source>
</evidence>
<dbReference type="SUPFAM" id="SSF64484">
    <property type="entry name" value="beta and beta-prime subunits of DNA dependent RNA-polymerase"/>
    <property type="match status" value="1"/>
</dbReference>
<keyword evidence="2" id="KW-0240">DNA-directed RNA polymerase</keyword>
<keyword evidence="4" id="KW-0548">Nucleotidyltransferase</keyword>
<dbReference type="AlphaFoldDB" id="A0A0F3PVN6"/>
<dbReference type="GO" id="GO:0000428">
    <property type="term" value="C:DNA-directed RNA polymerase complex"/>
    <property type="evidence" value="ECO:0007669"/>
    <property type="project" value="UniProtKB-KW"/>
</dbReference>
<accession>A0A0F3PVN6</accession>
<organism evidence="6 7">
    <name type="scientific">Anaplasma phagocytophilum str. ApWI1</name>
    <dbReference type="NCBI Taxonomy" id="1359155"/>
    <lineage>
        <taxon>Bacteria</taxon>
        <taxon>Pseudomonadati</taxon>
        <taxon>Pseudomonadota</taxon>
        <taxon>Alphaproteobacteria</taxon>
        <taxon>Rickettsiales</taxon>
        <taxon>Anaplasmataceae</taxon>
        <taxon>Anaplasma</taxon>
        <taxon>phagocytophilum group</taxon>
    </lineage>
</organism>
<gene>
    <name evidence="6" type="ORF">APHWI1_0554</name>
</gene>
<reference evidence="6 7" key="1">
    <citation type="submission" date="2015-01" db="EMBL/GenBank/DDBJ databases">
        <title>Genome Sequencing of Rickettsiales.</title>
        <authorList>
            <person name="Daugherty S.C."/>
            <person name="Su Q."/>
            <person name="Abolude K."/>
            <person name="Beier-Sexton M."/>
            <person name="Carlyon J.A."/>
            <person name="Carter R."/>
            <person name="Day N.P."/>
            <person name="Dumler S.J."/>
            <person name="Dyachenko V."/>
            <person name="Godinez A."/>
            <person name="Kurtti T.J."/>
            <person name="Lichay M."/>
            <person name="Mullins K.E."/>
            <person name="Ott S."/>
            <person name="Pappas-Brown V."/>
            <person name="Paris D.H."/>
            <person name="Patel P."/>
            <person name="Richards A.L."/>
            <person name="Sadzewicz L."/>
            <person name="Sears K."/>
            <person name="Seidman D."/>
            <person name="Sengamalay N."/>
            <person name="Stenos J."/>
            <person name="Tallon L.J."/>
            <person name="Vincent G."/>
            <person name="Fraser C.M."/>
            <person name="Munderloh U."/>
            <person name="Dunning-Hotopp J.C."/>
        </authorList>
    </citation>
    <scope>NUCLEOTIDE SEQUENCE [LARGE SCALE GENOMIC DNA]</scope>
    <source>
        <strain evidence="6 7">ApWI1</strain>
    </source>
</reference>